<protein>
    <recommendedName>
        <fullName evidence="2">TscT toxin domain-containing protein</fullName>
    </recommendedName>
</protein>
<accession>A0ABQ6RB59</accession>
<organism evidence="3 4">
    <name type="scientific">Macrococcus equipercicus</name>
    <dbReference type="NCBI Taxonomy" id="69967"/>
    <lineage>
        <taxon>Bacteria</taxon>
        <taxon>Bacillati</taxon>
        <taxon>Bacillota</taxon>
        <taxon>Bacilli</taxon>
        <taxon>Bacillales</taxon>
        <taxon>Staphylococcaceae</taxon>
        <taxon>Macrococcus</taxon>
    </lineage>
</organism>
<comment type="caution">
    <text evidence="3">The sequence shown here is derived from an EMBL/GenBank/DDBJ whole genome shotgun (WGS) entry which is preliminary data.</text>
</comment>
<evidence type="ECO:0000313" key="4">
    <source>
        <dbReference type="Proteomes" id="UP000295735"/>
    </source>
</evidence>
<keyword evidence="4" id="KW-1185">Reference proteome</keyword>
<dbReference type="EMBL" id="SCWC02000001">
    <property type="protein sequence ID" value="KAA1042477.1"/>
    <property type="molecule type" value="Genomic_DNA"/>
</dbReference>
<sequence length="113" mass="13418">MNNKDLHQLDSVTSELEVIVGKIDRLKTAVAWQHDDLFENERPFKEDIEKYQWGYEERKINSEMHIELMDKYFTELKEVSESLQELFRNEWNNKKADNPDTLASDGLPTSNKQ</sequence>
<evidence type="ECO:0000313" key="3">
    <source>
        <dbReference type="EMBL" id="KAA1042477.1"/>
    </source>
</evidence>
<dbReference type="Pfam" id="PF07342">
    <property type="entry name" value="TscT"/>
    <property type="match status" value="1"/>
</dbReference>
<reference evidence="3 4" key="1">
    <citation type="submission" date="2019-09" db="EMBL/GenBank/DDBJ databases">
        <authorList>
            <person name="Mazhar S."/>
            <person name="Altermann E."/>
            <person name="Hill C."/>
            <person name="Mcauliffe O."/>
        </authorList>
    </citation>
    <scope>NUCLEOTIDE SEQUENCE [LARGE SCALE GENOMIC DNA]</scope>
    <source>
        <strain evidence="3 4">ATCC 51831</strain>
    </source>
</reference>
<evidence type="ECO:0000259" key="2">
    <source>
        <dbReference type="Pfam" id="PF07342"/>
    </source>
</evidence>
<feature type="region of interest" description="Disordered" evidence="1">
    <location>
        <begin position="90"/>
        <end position="113"/>
    </location>
</feature>
<evidence type="ECO:0000256" key="1">
    <source>
        <dbReference type="SAM" id="MobiDB-lite"/>
    </source>
</evidence>
<proteinExistence type="predicted"/>
<name>A0ABQ6RB59_9STAP</name>
<feature type="domain" description="TscT toxin" evidence="2">
    <location>
        <begin position="9"/>
        <end position="89"/>
    </location>
</feature>
<dbReference type="RefSeq" id="WP_149458029.1">
    <property type="nucleotide sequence ID" value="NZ_SCWC02000001.1"/>
</dbReference>
<dbReference type="InterPro" id="IPR009942">
    <property type="entry name" value="DUF1474"/>
</dbReference>
<dbReference type="Proteomes" id="UP000295735">
    <property type="component" value="Unassembled WGS sequence"/>
</dbReference>
<gene>
    <name evidence="3" type="ORF">ERX35_000935</name>
</gene>